<evidence type="ECO:0000256" key="1">
    <source>
        <dbReference type="SAM" id="MobiDB-lite"/>
    </source>
</evidence>
<feature type="compositionally biased region" description="Basic and acidic residues" evidence="1">
    <location>
        <begin position="82"/>
        <end position="95"/>
    </location>
</feature>
<sequence>MRQNDRVPEGAGVVVDVIPAKCVSSQQRSRSVRAKHGSLLAACSSSLHSLPPRRRKPRSEGTSDKGPGVQNRESQNLGDDSAGYRRKELYSVKEH</sequence>
<keyword evidence="3" id="KW-1185">Reference proteome</keyword>
<gene>
    <name evidence="2" type="ORF">NDU88_002659</name>
</gene>
<protein>
    <submittedName>
        <fullName evidence="2">Uncharacterized protein</fullName>
    </submittedName>
</protein>
<reference evidence="2" key="1">
    <citation type="journal article" date="2022" name="bioRxiv">
        <title>Sequencing and chromosome-scale assembly of the giantPleurodeles waltlgenome.</title>
        <authorList>
            <person name="Brown T."/>
            <person name="Elewa A."/>
            <person name="Iarovenko S."/>
            <person name="Subramanian E."/>
            <person name="Araus A.J."/>
            <person name="Petzold A."/>
            <person name="Susuki M."/>
            <person name="Suzuki K.-i.T."/>
            <person name="Hayashi T."/>
            <person name="Toyoda A."/>
            <person name="Oliveira C."/>
            <person name="Osipova E."/>
            <person name="Leigh N.D."/>
            <person name="Simon A."/>
            <person name="Yun M.H."/>
        </authorList>
    </citation>
    <scope>NUCLEOTIDE SEQUENCE</scope>
    <source>
        <strain evidence="2">20211129_DDA</strain>
        <tissue evidence="2">Liver</tissue>
    </source>
</reference>
<evidence type="ECO:0000313" key="2">
    <source>
        <dbReference type="EMBL" id="KAJ1082494.1"/>
    </source>
</evidence>
<feature type="region of interest" description="Disordered" evidence="1">
    <location>
        <begin position="43"/>
        <end position="95"/>
    </location>
</feature>
<dbReference type="Proteomes" id="UP001066276">
    <property type="component" value="Chromosome 12"/>
</dbReference>
<comment type="caution">
    <text evidence="2">The sequence shown here is derived from an EMBL/GenBank/DDBJ whole genome shotgun (WGS) entry which is preliminary data.</text>
</comment>
<accession>A0AAV7KVC9</accession>
<proteinExistence type="predicted"/>
<name>A0AAV7KVC9_PLEWA</name>
<organism evidence="2 3">
    <name type="scientific">Pleurodeles waltl</name>
    <name type="common">Iberian ribbed newt</name>
    <dbReference type="NCBI Taxonomy" id="8319"/>
    <lineage>
        <taxon>Eukaryota</taxon>
        <taxon>Metazoa</taxon>
        <taxon>Chordata</taxon>
        <taxon>Craniata</taxon>
        <taxon>Vertebrata</taxon>
        <taxon>Euteleostomi</taxon>
        <taxon>Amphibia</taxon>
        <taxon>Batrachia</taxon>
        <taxon>Caudata</taxon>
        <taxon>Salamandroidea</taxon>
        <taxon>Salamandridae</taxon>
        <taxon>Pleurodelinae</taxon>
        <taxon>Pleurodeles</taxon>
    </lineage>
</organism>
<dbReference type="EMBL" id="JANPWB010000016">
    <property type="protein sequence ID" value="KAJ1082494.1"/>
    <property type="molecule type" value="Genomic_DNA"/>
</dbReference>
<evidence type="ECO:0000313" key="3">
    <source>
        <dbReference type="Proteomes" id="UP001066276"/>
    </source>
</evidence>
<dbReference type="AlphaFoldDB" id="A0AAV7KVC9"/>